<dbReference type="CDD" id="cd00610">
    <property type="entry name" value="OAT_like"/>
    <property type="match status" value="1"/>
</dbReference>
<proteinExistence type="inferred from homology"/>
<evidence type="ECO:0000256" key="2">
    <source>
        <dbReference type="ARBA" id="ARBA00022898"/>
    </source>
</evidence>
<dbReference type="AlphaFoldDB" id="A0A9D1N5D9"/>
<dbReference type="NCBIfam" id="NF004718">
    <property type="entry name" value="PRK06062.1"/>
    <property type="match status" value="1"/>
</dbReference>
<gene>
    <name evidence="4" type="ORF">IAD25_00900</name>
</gene>
<dbReference type="InterPro" id="IPR015421">
    <property type="entry name" value="PyrdxlP-dep_Trfase_major"/>
</dbReference>
<evidence type="ECO:0000313" key="5">
    <source>
        <dbReference type="Proteomes" id="UP000824130"/>
    </source>
</evidence>
<dbReference type="EMBL" id="DVOB01000020">
    <property type="protein sequence ID" value="HIU95256.1"/>
    <property type="molecule type" value="Genomic_DNA"/>
</dbReference>
<dbReference type="Gene3D" id="3.40.640.10">
    <property type="entry name" value="Type I PLP-dependent aspartate aminotransferase-like (Major domain)"/>
    <property type="match status" value="1"/>
</dbReference>
<keyword evidence="4" id="KW-0032">Aminotransferase</keyword>
<dbReference type="GO" id="GO:0008483">
    <property type="term" value="F:transaminase activity"/>
    <property type="evidence" value="ECO:0007669"/>
    <property type="project" value="UniProtKB-KW"/>
</dbReference>
<reference evidence="4" key="2">
    <citation type="journal article" date="2021" name="PeerJ">
        <title>Extensive microbial diversity within the chicken gut microbiome revealed by metagenomics and culture.</title>
        <authorList>
            <person name="Gilroy R."/>
            <person name="Ravi A."/>
            <person name="Getino M."/>
            <person name="Pursley I."/>
            <person name="Horton D.L."/>
            <person name="Alikhan N.F."/>
            <person name="Baker D."/>
            <person name="Gharbi K."/>
            <person name="Hall N."/>
            <person name="Watson M."/>
            <person name="Adriaenssens E.M."/>
            <person name="Foster-Nyarko E."/>
            <person name="Jarju S."/>
            <person name="Secka A."/>
            <person name="Antonio M."/>
            <person name="Oren A."/>
            <person name="Chaudhuri R.R."/>
            <person name="La Ragione R."/>
            <person name="Hildebrand F."/>
            <person name="Pallen M.J."/>
        </authorList>
    </citation>
    <scope>NUCLEOTIDE SEQUENCE</scope>
    <source>
        <strain evidence="4">ChiSjej4B22-8349</strain>
    </source>
</reference>
<comment type="caution">
    <text evidence="4">The sequence shown here is derived from an EMBL/GenBank/DDBJ whole genome shotgun (WGS) entry which is preliminary data.</text>
</comment>
<name>A0A9D1N5D9_9FIRM</name>
<reference evidence="4" key="1">
    <citation type="submission" date="2020-10" db="EMBL/GenBank/DDBJ databases">
        <authorList>
            <person name="Gilroy R."/>
        </authorList>
    </citation>
    <scope>NUCLEOTIDE SEQUENCE</scope>
    <source>
        <strain evidence="4">ChiSjej4B22-8349</strain>
    </source>
</reference>
<evidence type="ECO:0000256" key="1">
    <source>
        <dbReference type="ARBA" id="ARBA00008954"/>
    </source>
</evidence>
<dbReference type="GO" id="GO:0030170">
    <property type="term" value="F:pyridoxal phosphate binding"/>
    <property type="evidence" value="ECO:0007669"/>
    <property type="project" value="InterPro"/>
</dbReference>
<dbReference type="Gene3D" id="3.90.1150.10">
    <property type="entry name" value="Aspartate Aminotransferase, domain 1"/>
    <property type="match status" value="1"/>
</dbReference>
<sequence length="445" mass="49261">MEEPMSSIKKKDLKYNLHSWSAQGKLDPIVITKAEGIYFWDEEGKRYADMSSQLVNSNLGHGNKAIADAIAKQAHELSFIGPSFALGCKSDAAEAIVKATGFADGAKVFFANAGAEANENAIKIARQYTGKYKIFSQYRSYHGSSAGSGMLTGEPRRFFNEPGNAGFIKYDVPYPYRVPKACHFENDDEIADFYLELLENQILYEGPDTIAAIWFESVVGSNGVIIAPVKWYQGVRALCDKYDILMVADEVMAGWYRTGKCFAFMNFGYEPDMITFAKGSTCGYVPLGGVVVQQKIAGFFDDHVLGCGLTYSGHPVGCAAAVATLDQYRELDIENRMKPTSKLLAQTLDSFACTHPCVGEVRHIGLFSAVELVKDKEERQPLVPFGSDPDNIMGKIFTLLRDRGFWTYTHENMIIVAPPLIITEDELRAQLAILDDVLSQVDEMI</sequence>
<dbReference type="Proteomes" id="UP000824130">
    <property type="component" value="Unassembled WGS sequence"/>
</dbReference>
<dbReference type="InterPro" id="IPR005814">
    <property type="entry name" value="Aminotrans_3"/>
</dbReference>
<dbReference type="SUPFAM" id="SSF53383">
    <property type="entry name" value="PLP-dependent transferases"/>
    <property type="match status" value="1"/>
</dbReference>
<protein>
    <submittedName>
        <fullName evidence="4">Aminotransferase class III-fold pyridoxal phosphate-dependent enzyme</fullName>
    </submittedName>
</protein>
<keyword evidence="4" id="KW-0808">Transferase</keyword>
<dbReference type="InterPro" id="IPR015424">
    <property type="entry name" value="PyrdxlP-dep_Trfase"/>
</dbReference>
<accession>A0A9D1N5D9</accession>
<keyword evidence="2 3" id="KW-0663">Pyridoxal phosphate</keyword>
<dbReference type="Pfam" id="PF00202">
    <property type="entry name" value="Aminotran_3"/>
    <property type="match status" value="1"/>
</dbReference>
<dbReference type="PANTHER" id="PTHR43094:SF1">
    <property type="entry name" value="AMINOTRANSFERASE CLASS-III"/>
    <property type="match status" value="1"/>
</dbReference>
<dbReference type="PANTHER" id="PTHR43094">
    <property type="entry name" value="AMINOTRANSFERASE"/>
    <property type="match status" value="1"/>
</dbReference>
<evidence type="ECO:0000256" key="3">
    <source>
        <dbReference type="RuleBase" id="RU003560"/>
    </source>
</evidence>
<organism evidence="4 5">
    <name type="scientific">Candidatus Allocopromorpha excrementipullorum</name>
    <dbReference type="NCBI Taxonomy" id="2840743"/>
    <lineage>
        <taxon>Bacteria</taxon>
        <taxon>Bacillati</taxon>
        <taxon>Bacillota</taxon>
        <taxon>Clostridia</taxon>
        <taxon>Eubacteriales</taxon>
        <taxon>Eubacteriaceae</taxon>
        <taxon>Eubacteriaceae incertae sedis</taxon>
        <taxon>Candidatus Allocopromorpha</taxon>
    </lineage>
</organism>
<dbReference type="GO" id="GO:0005829">
    <property type="term" value="C:cytosol"/>
    <property type="evidence" value="ECO:0007669"/>
    <property type="project" value="TreeGrafter"/>
</dbReference>
<evidence type="ECO:0000313" key="4">
    <source>
        <dbReference type="EMBL" id="HIU95256.1"/>
    </source>
</evidence>
<dbReference type="InterPro" id="IPR015422">
    <property type="entry name" value="PyrdxlP-dep_Trfase_small"/>
</dbReference>
<comment type="similarity">
    <text evidence="1 3">Belongs to the class-III pyridoxal-phosphate-dependent aminotransferase family.</text>
</comment>